<evidence type="ECO:0000259" key="3">
    <source>
        <dbReference type="PROSITE" id="PS51000"/>
    </source>
</evidence>
<evidence type="ECO:0000313" key="4">
    <source>
        <dbReference type="EMBL" id="TQR30910.1"/>
    </source>
</evidence>
<dbReference type="InterPro" id="IPR036390">
    <property type="entry name" value="WH_DNA-bd_sf"/>
</dbReference>
<dbReference type="PANTHER" id="PTHR34580:SF1">
    <property type="entry name" value="PROTEIN PAFC"/>
    <property type="match status" value="1"/>
</dbReference>
<dbReference type="GO" id="GO:0003700">
    <property type="term" value="F:DNA-binding transcription factor activity"/>
    <property type="evidence" value="ECO:0007669"/>
    <property type="project" value="InterPro"/>
</dbReference>
<gene>
    <name evidence="4" type="ORF">C7Y47_15350</name>
</gene>
<dbReference type="Proteomes" id="UP000317944">
    <property type="component" value="Unassembled WGS sequence"/>
</dbReference>
<dbReference type="OrthoDB" id="9815009at2"/>
<proteinExistence type="predicted"/>
<dbReference type="SUPFAM" id="SSF46785">
    <property type="entry name" value="Winged helix' DNA-binding domain"/>
    <property type="match status" value="1"/>
</dbReference>
<feature type="domain" description="HTH deoR-type" evidence="3">
    <location>
        <begin position="2"/>
        <end position="57"/>
    </location>
</feature>
<keyword evidence="1" id="KW-0805">Transcription regulation</keyword>
<sequence length="123" mass="13694">MKSTRMFSILNLVVNHQKMTAQELAEKLVVSKRTIYRDIESLNLAGIPIVSYPGQGGGLGILANYKLDKKFFSIDELQTILIGLDALNSIHTENNIKHLITKIVEKDEQTILKNADIAIDLSS</sequence>
<dbReference type="Gene3D" id="1.10.10.10">
    <property type="entry name" value="Winged helix-like DNA-binding domain superfamily/Winged helix DNA-binding domain"/>
    <property type="match status" value="1"/>
</dbReference>
<dbReference type="InterPro" id="IPR036388">
    <property type="entry name" value="WH-like_DNA-bd_sf"/>
</dbReference>
<evidence type="ECO:0000313" key="5">
    <source>
        <dbReference type="Proteomes" id="UP000317944"/>
    </source>
</evidence>
<dbReference type="PANTHER" id="PTHR34580">
    <property type="match status" value="1"/>
</dbReference>
<reference evidence="4 5" key="1">
    <citation type="submission" date="2018-03" db="EMBL/GenBank/DDBJ databases">
        <title>Aerobic endospore-forming bacteria genome sequencing and assembly.</title>
        <authorList>
            <person name="Cavalcante D.A."/>
            <person name="Driks A."/>
            <person name="Putonti C."/>
            <person name="De-Souza M.T."/>
        </authorList>
    </citation>
    <scope>NUCLEOTIDE SEQUENCE [LARGE SCALE GENOMIC DNA]</scope>
    <source>
        <strain evidence="4 5">SDF0037</strain>
    </source>
</reference>
<dbReference type="AlphaFoldDB" id="A0A544UEL1"/>
<keyword evidence="2" id="KW-0804">Transcription</keyword>
<dbReference type="InterPro" id="IPR051534">
    <property type="entry name" value="CBASS_pafABC_assoc_protein"/>
</dbReference>
<organism evidence="4 5">
    <name type="scientific">Lysinibacillus sphaericus</name>
    <name type="common">Bacillus sphaericus</name>
    <dbReference type="NCBI Taxonomy" id="1421"/>
    <lineage>
        <taxon>Bacteria</taxon>
        <taxon>Bacillati</taxon>
        <taxon>Bacillota</taxon>
        <taxon>Bacilli</taxon>
        <taxon>Bacillales</taxon>
        <taxon>Bacillaceae</taxon>
        <taxon>Lysinibacillus</taxon>
    </lineage>
</organism>
<dbReference type="PROSITE" id="PS51000">
    <property type="entry name" value="HTH_DEOR_2"/>
    <property type="match status" value="1"/>
</dbReference>
<accession>A0A544UEL1</accession>
<protein>
    <submittedName>
        <fullName evidence="4">HTH domain-containing protein</fullName>
    </submittedName>
</protein>
<dbReference type="RefSeq" id="WP_142509560.1">
    <property type="nucleotide sequence ID" value="NZ_SADV01000012.1"/>
</dbReference>
<evidence type="ECO:0000256" key="2">
    <source>
        <dbReference type="ARBA" id="ARBA00023163"/>
    </source>
</evidence>
<dbReference type="InterPro" id="IPR001034">
    <property type="entry name" value="DeoR_HTH"/>
</dbReference>
<dbReference type="Pfam" id="PF08279">
    <property type="entry name" value="HTH_11"/>
    <property type="match status" value="1"/>
</dbReference>
<name>A0A544UEL1_LYSSH</name>
<evidence type="ECO:0000256" key="1">
    <source>
        <dbReference type="ARBA" id="ARBA00023015"/>
    </source>
</evidence>
<dbReference type="EMBL" id="SADV01000012">
    <property type="protein sequence ID" value="TQR30910.1"/>
    <property type="molecule type" value="Genomic_DNA"/>
</dbReference>
<comment type="caution">
    <text evidence="4">The sequence shown here is derived from an EMBL/GenBank/DDBJ whole genome shotgun (WGS) entry which is preliminary data.</text>
</comment>
<dbReference type="InterPro" id="IPR013196">
    <property type="entry name" value="HTH_11"/>
</dbReference>